<feature type="region of interest" description="Disordered" evidence="7">
    <location>
        <begin position="294"/>
        <end position="314"/>
    </location>
</feature>
<dbReference type="EMBL" id="JBHFNR010000076">
    <property type="protein sequence ID" value="MFB2893527.1"/>
    <property type="molecule type" value="Genomic_DNA"/>
</dbReference>
<evidence type="ECO:0000256" key="5">
    <source>
        <dbReference type="PROSITE-ProRule" id="PRU01240"/>
    </source>
</evidence>
<gene>
    <name evidence="9" type="ORF">ACE1CI_11500</name>
</gene>
<comment type="caution">
    <text evidence="9">The sequence shown here is derived from an EMBL/GenBank/DDBJ whole genome shotgun (WGS) entry which is preliminary data.</text>
</comment>
<feature type="active site" description="Charge relay system" evidence="5">
    <location>
        <position position="165"/>
    </location>
</feature>
<evidence type="ECO:0000256" key="7">
    <source>
        <dbReference type="SAM" id="MobiDB-lite"/>
    </source>
</evidence>
<reference evidence="9 10" key="1">
    <citation type="submission" date="2024-09" db="EMBL/GenBank/DDBJ databases">
        <title>Floridaenema gen nov. (Aerosakkonemataceae, Aerosakkonematales ord. nov., Cyanobacteria) from benthic tropical and subtropical fresh waters, with the description of four new species.</title>
        <authorList>
            <person name="Moretto J.A."/>
            <person name="Berthold D.E."/>
            <person name="Lefler F.W."/>
            <person name="Huang I.-S."/>
            <person name="Laughinghouse H. IV."/>
        </authorList>
    </citation>
    <scope>NUCLEOTIDE SEQUENCE [LARGE SCALE GENOMIC DNA]</scope>
    <source>
        <strain evidence="9 10">BLCC-F50</strain>
    </source>
</reference>
<protein>
    <submittedName>
        <fullName evidence="9">S8 family serine peptidase</fullName>
    </submittedName>
</protein>
<evidence type="ECO:0000256" key="6">
    <source>
        <dbReference type="RuleBase" id="RU003355"/>
    </source>
</evidence>
<dbReference type="Pfam" id="PF00082">
    <property type="entry name" value="Peptidase_S8"/>
    <property type="match status" value="1"/>
</dbReference>
<accession>A0ABV4XPA1</accession>
<evidence type="ECO:0000313" key="10">
    <source>
        <dbReference type="Proteomes" id="UP001576784"/>
    </source>
</evidence>
<dbReference type="InterPro" id="IPR015500">
    <property type="entry name" value="Peptidase_S8_subtilisin-rel"/>
</dbReference>
<name>A0ABV4XPA1_9CYAN</name>
<comment type="similarity">
    <text evidence="1 5 6">Belongs to the peptidase S8 family.</text>
</comment>
<keyword evidence="4 5" id="KW-0720">Serine protease</keyword>
<keyword evidence="2 5" id="KW-0645">Protease</keyword>
<feature type="active site" description="Charge relay system" evidence="5">
    <location>
        <position position="374"/>
    </location>
</feature>
<dbReference type="Gene3D" id="3.40.50.200">
    <property type="entry name" value="Peptidase S8/S53 domain"/>
    <property type="match status" value="1"/>
</dbReference>
<dbReference type="SUPFAM" id="SSF52743">
    <property type="entry name" value="Subtilisin-like"/>
    <property type="match status" value="1"/>
</dbReference>
<dbReference type="PANTHER" id="PTHR43399">
    <property type="entry name" value="SUBTILISIN-RELATED"/>
    <property type="match status" value="1"/>
</dbReference>
<feature type="active site" description="Charge relay system" evidence="5">
    <location>
        <position position="197"/>
    </location>
</feature>
<evidence type="ECO:0000256" key="3">
    <source>
        <dbReference type="ARBA" id="ARBA00022801"/>
    </source>
</evidence>
<dbReference type="PROSITE" id="PS00138">
    <property type="entry name" value="SUBTILASE_SER"/>
    <property type="match status" value="1"/>
</dbReference>
<dbReference type="InterPro" id="IPR023827">
    <property type="entry name" value="Peptidase_S8_Asp-AS"/>
</dbReference>
<dbReference type="RefSeq" id="WP_413263187.1">
    <property type="nucleotide sequence ID" value="NZ_JBHFNR010000076.1"/>
</dbReference>
<dbReference type="CDD" id="cd07480">
    <property type="entry name" value="Peptidases_S8_12"/>
    <property type="match status" value="1"/>
</dbReference>
<evidence type="ECO:0000256" key="2">
    <source>
        <dbReference type="ARBA" id="ARBA00022670"/>
    </source>
</evidence>
<evidence type="ECO:0000259" key="8">
    <source>
        <dbReference type="Pfam" id="PF00082"/>
    </source>
</evidence>
<organism evidence="9 10">
    <name type="scientific">Floridaenema flaviceps BLCC-F50</name>
    <dbReference type="NCBI Taxonomy" id="3153642"/>
    <lineage>
        <taxon>Bacteria</taxon>
        <taxon>Bacillati</taxon>
        <taxon>Cyanobacteriota</taxon>
        <taxon>Cyanophyceae</taxon>
        <taxon>Oscillatoriophycideae</taxon>
        <taxon>Aerosakkonematales</taxon>
        <taxon>Aerosakkonemataceae</taxon>
        <taxon>Floridanema</taxon>
        <taxon>Floridanema flaviceps</taxon>
    </lineage>
</organism>
<dbReference type="InterPro" id="IPR036852">
    <property type="entry name" value="Peptidase_S8/S53_dom_sf"/>
</dbReference>
<dbReference type="InterPro" id="IPR023828">
    <property type="entry name" value="Peptidase_S8_Ser-AS"/>
</dbReference>
<keyword evidence="3 5" id="KW-0378">Hydrolase</keyword>
<dbReference type="PROSITE" id="PS51892">
    <property type="entry name" value="SUBTILASE"/>
    <property type="match status" value="1"/>
</dbReference>
<feature type="domain" description="Peptidase S8/S53" evidence="8">
    <location>
        <begin position="158"/>
        <end position="410"/>
    </location>
</feature>
<dbReference type="InterPro" id="IPR051048">
    <property type="entry name" value="Peptidase_S8/S53_subtilisin"/>
</dbReference>
<keyword evidence="10" id="KW-1185">Reference proteome</keyword>
<evidence type="ECO:0000313" key="9">
    <source>
        <dbReference type="EMBL" id="MFB2893527.1"/>
    </source>
</evidence>
<dbReference type="Proteomes" id="UP001576784">
    <property type="component" value="Unassembled WGS sequence"/>
</dbReference>
<sequence length="425" mass="44243">METTGRYLVLLPEDGVDSGIRALIDNTGTQSVARAADFEDHTFSAEQLESADTVVFDNLGVAVVSLDPNQVQSITTATATDGAILAVEPERVVYAIEDNLNSVLTTDYLKGFRDAVNYITNQAIPLESQLAATLLADNSATWGLQATKVVNTTYSGLGIKIAVLDTGLDLTHPDFAGRKITSQSFISGEAVQDLNGHGTHCIGTACGSKTPSIAPRYGIAYNAEIFAGKVLSNRGSGADGGILAGIEWAITNGCKVISMSLEAPTRPGDTYSQVYEQVGLRALRQGTLIVAAAGNDSRDPSTGKRLSPPNPVGHPANAPSIMAVAALDAQLQVAAFSNGSINPKGGQIDIAGPGVNVYSTWPMPTRYRTISGTSMATPHVAGIAALYAEATGLTGHALWGLLMREAQRLPLPSADVGVGLVQAPL</sequence>
<dbReference type="PANTHER" id="PTHR43399:SF4">
    <property type="entry name" value="CELL WALL-ASSOCIATED PROTEASE"/>
    <property type="match status" value="1"/>
</dbReference>
<evidence type="ECO:0000256" key="4">
    <source>
        <dbReference type="ARBA" id="ARBA00022825"/>
    </source>
</evidence>
<dbReference type="PRINTS" id="PR00723">
    <property type="entry name" value="SUBTILISIN"/>
</dbReference>
<proteinExistence type="inferred from homology"/>
<dbReference type="InterPro" id="IPR000209">
    <property type="entry name" value="Peptidase_S8/S53_dom"/>
</dbReference>
<evidence type="ECO:0000256" key="1">
    <source>
        <dbReference type="ARBA" id="ARBA00011073"/>
    </source>
</evidence>
<dbReference type="PROSITE" id="PS00136">
    <property type="entry name" value="SUBTILASE_ASP"/>
    <property type="match status" value="1"/>
</dbReference>